<dbReference type="InterPro" id="IPR024402">
    <property type="entry name" value="DUF2726"/>
</dbReference>
<proteinExistence type="predicted"/>
<dbReference type="AlphaFoldDB" id="A0A2S9I789"/>
<organism evidence="2 3">
    <name type="scientific">Pantoea coffeiphila</name>
    <dbReference type="NCBI Taxonomy" id="1465635"/>
    <lineage>
        <taxon>Bacteria</taxon>
        <taxon>Pseudomonadati</taxon>
        <taxon>Pseudomonadota</taxon>
        <taxon>Gammaproteobacteria</taxon>
        <taxon>Enterobacterales</taxon>
        <taxon>Erwiniaceae</taxon>
        <taxon>Pantoea</taxon>
    </lineage>
</organism>
<protein>
    <recommendedName>
        <fullName evidence="1">DUF2726 domain-containing protein</fullName>
    </recommendedName>
</protein>
<dbReference type="Proteomes" id="UP000239181">
    <property type="component" value="Unassembled WGS sequence"/>
</dbReference>
<evidence type="ECO:0000313" key="2">
    <source>
        <dbReference type="EMBL" id="PRD13662.1"/>
    </source>
</evidence>
<name>A0A2S9I789_9GAMM</name>
<dbReference type="OrthoDB" id="5782056at2"/>
<keyword evidence="3" id="KW-1185">Reference proteome</keyword>
<dbReference type="EMBL" id="PDET01000017">
    <property type="protein sequence ID" value="PRD13662.1"/>
    <property type="molecule type" value="Genomic_DNA"/>
</dbReference>
<evidence type="ECO:0000259" key="1">
    <source>
        <dbReference type="Pfam" id="PF10881"/>
    </source>
</evidence>
<sequence>MSMTTMLILVVIVAAAFMILKVMSEGHEQSALLKALKDAGARPGETERLMSESAFWHRRGKLLTDRETHFIHELLRVTDAERWYLCPQVRVADIVRFAPAVRPRSRTWWKLFSLVSKWHCDVMIVDRATFEVIAAVELDGRSELTSRADRPPYARSGPSSCLSVPVTKESFYWHTFPKALLFYQIFSGWSDIE</sequence>
<comment type="caution">
    <text evidence="2">The sequence shown here is derived from an EMBL/GenBank/DDBJ whole genome shotgun (WGS) entry which is preliminary data.</text>
</comment>
<feature type="domain" description="DUF2726" evidence="1">
    <location>
        <begin position="61"/>
        <end position="147"/>
    </location>
</feature>
<dbReference type="Pfam" id="PF10881">
    <property type="entry name" value="DUF2726"/>
    <property type="match status" value="1"/>
</dbReference>
<reference evidence="2 3" key="1">
    <citation type="submission" date="2017-10" db="EMBL/GenBank/DDBJ databases">
        <title>Draft genome of two endophytic bacteria isolated from 'guarana' Paullinia cupana (Mart.) Ducke.</title>
        <authorList>
            <person name="Siqueira K.A."/>
            <person name="Liotti R.G."/>
            <person name="Mendes T.A."/>
            <person name="Soares M.A."/>
        </authorList>
    </citation>
    <scope>NUCLEOTIDE SEQUENCE [LARGE SCALE GENOMIC DNA]</scope>
    <source>
        <strain evidence="2 3">342</strain>
    </source>
</reference>
<dbReference type="RefSeq" id="WP_105594620.1">
    <property type="nucleotide sequence ID" value="NZ_PDET01000017.1"/>
</dbReference>
<gene>
    <name evidence="2" type="ORF">CQW29_20695</name>
</gene>
<evidence type="ECO:0000313" key="3">
    <source>
        <dbReference type="Proteomes" id="UP000239181"/>
    </source>
</evidence>
<accession>A0A2S9I789</accession>